<keyword evidence="5 10" id="KW-0479">Metal-binding</keyword>
<dbReference type="InterPro" id="IPR002912">
    <property type="entry name" value="ACT_dom"/>
</dbReference>
<keyword evidence="14" id="KW-1185">Reference proteome</keyword>
<comment type="catalytic activity">
    <reaction evidence="9 10 11">
        <text>L-serine = pyruvate + NH4(+)</text>
        <dbReference type="Rhea" id="RHEA:19169"/>
        <dbReference type="ChEBI" id="CHEBI:15361"/>
        <dbReference type="ChEBI" id="CHEBI:28938"/>
        <dbReference type="ChEBI" id="CHEBI:33384"/>
        <dbReference type="EC" id="4.3.1.17"/>
    </reaction>
</comment>
<evidence type="ECO:0000313" key="14">
    <source>
        <dbReference type="Proteomes" id="UP000743001"/>
    </source>
</evidence>
<dbReference type="PROSITE" id="PS51671">
    <property type="entry name" value="ACT"/>
    <property type="match status" value="1"/>
</dbReference>
<dbReference type="PIRSF" id="PIRSF036692">
    <property type="entry name" value="SDH_B"/>
    <property type="match status" value="1"/>
</dbReference>
<comment type="cofactor">
    <cofactor evidence="1 11">
        <name>[4Fe-4S] cluster</name>
        <dbReference type="ChEBI" id="CHEBI:49883"/>
    </cofactor>
</comment>
<dbReference type="Pfam" id="PF01842">
    <property type="entry name" value="ACT"/>
    <property type="match status" value="1"/>
</dbReference>
<dbReference type="InterPro" id="IPR005131">
    <property type="entry name" value="Ser_deHydtase_bsu"/>
</dbReference>
<evidence type="ECO:0000256" key="5">
    <source>
        <dbReference type="ARBA" id="ARBA00022723"/>
    </source>
</evidence>
<keyword evidence="4 10" id="KW-0004">4Fe-4S</keyword>
<evidence type="ECO:0000259" key="12">
    <source>
        <dbReference type="PROSITE" id="PS51671"/>
    </source>
</evidence>
<evidence type="ECO:0000256" key="8">
    <source>
        <dbReference type="ARBA" id="ARBA00023239"/>
    </source>
</evidence>
<dbReference type="NCBIfam" id="TIGR00719">
    <property type="entry name" value="sda_beta"/>
    <property type="match status" value="1"/>
</dbReference>
<evidence type="ECO:0000313" key="13">
    <source>
        <dbReference type="EMBL" id="MBU5671166.1"/>
    </source>
</evidence>
<evidence type="ECO:0000256" key="11">
    <source>
        <dbReference type="RuleBase" id="RU366059"/>
    </source>
</evidence>
<dbReference type="CDD" id="cd04903">
    <property type="entry name" value="ACT_LSD"/>
    <property type="match status" value="1"/>
</dbReference>
<gene>
    <name evidence="13" type="primary">sdaAB</name>
    <name evidence="13" type="ORF">KQJ23_04895</name>
</gene>
<evidence type="ECO:0000256" key="4">
    <source>
        <dbReference type="ARBA" id="ARBA00022485"/>
    </source>
</evidence>
<evidence type="ECO:0000256" key="9">
    <source>
        <dbReference type="ARBA" id="ARBA00049406"/>
    </source>
</evidence>
<dbReference type="GO" id="GO:0003941">
    <property type="term" value="F:L-serine ammonia-lyase activity"/>
    <property type="evidence" value="ECO:0007669"/>
    <property type="project" value="UniProtKB-EC"/>
</dbReference>
<keyword evidence="8 10" id="KW-0456">Lyase</keyword>
<keyword evidence="7 10" id="KW-0411">Iron-sulfur</keyword>
<proteinExistence type="inferred from homology"/>
<protein>
    <recommendedName>
        <fullName evidence="10">L-serine deaminase</fullName>
    </recommendedName>
</protein>
<dbReference type="PANTHER" id="PTHR30182:SF12">
    <property type="entry name" value="L-SERINE DEHYDRATASE, BETA CHAIN-RELATED"/>
    <property type="match status" value="1"/>
</dbReference>
<dbReference type="PANTHER" id="PTHR30182">
    <property type="entry name" value="L-SERINE DEHYDRATASE"/>
    <property type="match status" value="1"/>
</dbReference>
<name>A0ABS6FLX3_9BACL</name>
<evidence type="ECO:0000256" key="10">
    <source>
        <dbReference type="PIRNR" id="PIRNR036692"/>
    </source>
</evidence>
<comment type="pathway">
    <text evidence="10">Carbohydrate biosynthesis; gluconeogenesis.</text>
</comment>
<comment type="caution">
    <text evidence="13">The sequence shown here is derived from an EMBL/GenBank/DDBJ whole genome shotgun (WGS) entry which is preliminary data.</text>
</comment>
<keyword evidence="3 10" id="KW-0312">Gluconeogenesis</keyword>
<evidence type="ECO:0000256" key="3">
    <source>
        <dbReference type="ARBA" id="ARBA00022432"/>
    </source>
</evidence>
<dbReference type="RefSeq" id="WP_216477566.1">
    <property type="nucleotide sequence ID" value="NZ_JAHLQJ010000003.1"/>
</dbReference>
<dbReference type="InterPro" id="IPR051318">
    <property type="entry name" value="Fe-S_L-Ser"/>
</dbReference>
<evidence type="ECO:0000256" key="1">
    <source>
        <dbReference type="ARBA" id="ARBA00001966"/>
    </source>
</evidence>
<feature type="domain" description="ACT" evidence="12">
    <location>
        <begin position="148"/>
        <end position="220"/>
    </location>
</feature>
<reference evidence="13 14" key="1">
    <citation type="submission" date="2021-06" db="EMBL/GenBank/DDBJ databases">
        <authorList>
            <person name="Sun Q."/>
            <person name="Li D."/>
        </authorList>
    </citation>
    <scope>NUCLEOTIDE SEQUENCE [LARGE SCALE GENOMIC DNA]</scope>
    <source>
        <strain evidence="13 14">MSJ-6</strain>
    </source>
</reference>
<dbReference type="Pfam" id="PF03315">
    <property type="entry name" value="SDH_beta"/>
    <property type="match status" value="1"/>
</dbReference>
<evidence type="ECO:0000256" key="2">
    <source>
        <dbReference type="ARBA" id="ARBA00008636"/>
    </source>
</evidence>
<accession>A0ABS6FLX3</accession>
<dbReference type="Proteomes" id="UP000743001">
    <property type="component" value="Unassembled WGS sequence"/>
</dbReference>
<keyword evidence="6 10" id="KW-0408">Iron</keyword>
<evidence type="ECO:0000256" key="6">
    <source>
        <dbReference type="ARBA" id="ARBA00023004"/>
    </source>
</evidence>
<dbReference type="EMBL" id="JAHLQJ010000003">
    <property type="protein sequence ID" value="MBU5671166.1"/>
    <property type="molecule type" value="Genomic_DNA"/>
</dbReference>
<evidence type="ECO:0000256" key="7">
    <source>
        <dbReference type="ARBA" id="ARBA00023014"/>
    </source>
</evidence>
<organism evidence="13 14">
    <name type="scientific">Paenibacillus brevis</name>
    <dbReference type="NCBI Taxonomy" id="2841508"/>
    <lineage>
        <taxon>Bacteria</taxon>
        <taxon>Bacillati</taxon>
        <taxon>Bacillota</taxon>
        <taxon>Bacilli</taxon>
        <taxon>Bacillales</taxon>
        <taxon>Paenibacillaceae</taxon>
        <taxon>Paenibacillus</taxon>
    </lineage>
</organism>
<dbReference type="InterPro" id="IPR004643">
    <property type="entry name" value="Fe-S_L-Ser_bsu"/>
</dbReference>
<comment type="similarity">
    <text evidence="2 10 11">Belongs to the iron-sulfur dependent L-serine dehydratase family.</text>
</comment>
<sequence length="227" mass="24267">MRFKDVFSIIGPSMIGPSSSHTAGAVRIGRVARQALGGIPTEANIRLYGSFAETYRGHGTDVALVGGMLDFATDDEAIPDAFHHAEQAGLNIQLYTEKKPVPHPNTVDLLLRSQADAISIQGCSIGGGNIEILKVNRFPVKFTAMQPTLLIFHTDRPGMVAEMSGVLRRAGVNIGLMQVVRESRHGKALTVIECDQPPGGTVLSKIGRMESVSKVRVIDLIGEGGRA</sequence>